<reference evidence="2 3" key="1">
    <citation type="submission" date="2020-07" db="EMBL/GenBank/DDBJ databases">
        <authorList>
            <person name="Xu S."/>
            <person name="Li A."/>
        </authorList>
    </citation>
    <scope>NUCLEOTIDE SEQUENCE [LARGE SCALE GENOMIC DNA]</scope>
    <source>
        <strain evidence="2 3">SG-8</strain>
    </source>
</reference>
<gene>
    <name evidence="2" type="ORF">H4F99_11485</name>
</gene>
<sequence>MDPVIPNSRRWLWLAALTSFALASLSNGNSLLALGFLFLGVFAFFNNPLDPTSVPAFKTSISARLSWACGVLGIAAVLGSALKAWL</sequence>
<keyword evidence="1" id="KW-0812">Transmembrane</keyword>
<evidence type="ECO:0000313" key="2">
    <source>
        <dbReference type="EMBL" id="MBB1089102.1"/>
    </source>
</evidence>
<dbReference type="RefSeq" id="WP_182669872.1">
    <property type="nucleotide sequence ID" value="NZ_JACHTE010000007.1"/>
</dbReference>
<comment type="caution">
    <text evidence="2">The sequence shown here is derived from an EMBL/GenBank/DDBJ whole genome shotgun (WGS) entry which is preliminary data.</text>
</comment>
<feature type="transmembrane region" description="Helical" evidence="1">
    <location>
        <begin position="12"/>
        <end position="45"/>
    </location>
</feature>
<name>A0A7W3YFD9_9GAMM</name>
<dbReference type="EMBL" id="JACHTE010000007">
    <property type="protein sequence ID" value="MBB1089102.1"/>
    <property type="molecule type" value="Genomic_DNA"/>
</dbReference>
<keyword evidence="3" id="KW-1185">Reference proteome</keyword>
<feature type="transmembrane region" description="Helical" evidence="1">
    <location>
        <begin position="65"/>
        <end position="85"/>
    </location>
</feature>
<protein>
    <submittedName>
        <fullName evidence="2">Uncharacterized protein</fullName>
    </submittedName>
</protein>
<dbReference type="Proteomes" id="UP000552587">
    <property type="component" value="Unassembled WGS sequence"/>
</dbReference>
<evidence type="ECO:0000313" key="3">
    <source>
        <dbReference type="Proteomes" id="UP000552587"/>
    </source>
</evidence>
<proteinExistence type="predicted"/>
<accession>A0A7W3YFD9</accession>
<dbReference type="AlphaFoldDB" id="A0A7W3YFD9"/>
<organism evidence="2 3">
    <name type="scientific">Marilutibacter penaei</name>
    <dbReference type="NCBI Taxonomy" id="2759900"/>
    <lineage>
        <taxon>Bacteria</taxon>
        <taxon>Pseudomonadati</taxon>
        <taxon>Pseudomonadota</taxon>
        <taxon>Gammaproteobacteria</taxon>
        <taxon>Lysobacterales</taxon>
        <taxon>Lysobacteraceae</taxon>
        <taxon>Marilutibacter</taxon>
    </lineage>
</organism>
<keyword evidence="1" id="KW-1133">Transmembrane helix</keyword>
<keyword evidence="1" id="KW-0472">Membrane</keyword>
<evidence type="ECO:0000256" key="1">
    <source>
        <dbReference type="SAM" id="Phobius"/>
    </source>
</evidence>